<dbReference type="InterPro" id="IPR045491">
    <property type="entry name" value="DUF6433"/>
</dbReference>
<accession>A0A6J5KXX0</accession>
<dbReference type="Pfam" id="PF20025">
    <property type="entry name" value="DUF6433"/>
    <property type="match status" value="1"/>
</dbReference>
<gene>
    <name evidence="2" type="ORF">UFOVP84_172</name>
</gene>
<name>A0A6J5KXX0_9CAUD</name>
<sequence length="157" mass="17740">MLKYLTEMLEEINADASVLPMYKENSALKILFDYAYNPSLKMILPEGVPPYKEDAAPIGMSPGNLMMEVKKLYIFCRADLTPLRRESIFLQLLEGLHPTEAKLILAVKDQDLTPLYKNLSHKFAYDNGLVAVPPAEKVKKERKKSVKTGQEDLPEAV</sequence>
<reference evidence="2" key="1">
    <citation type="submission" date="2020-04" db="EMBL/GenBank/DDBJ databases">
        <authorList>
            <person name="Chiriac C."/>
            <person name="Salcher M."/>
            <person name="Ghai R."/>
            <person name="Kavagutti S V."/>
        </authorList>
    </citation>
    <scope>NUCLEOTIDE SEQUENCE</scope>
</reference>
<evidence type="ECO:0000313" key="2">
    <source>
        <dbReference type="EMBL" id="CAB4127408.1"/>
    </source>
</evidence>
<organism evidence="2">
    <name type="scientific">uncultured Caudovirales phage</name>
    <dbReference type="NCBI Taxonomy" id="2100421"/>
    <lineage>
        <taxon>Viruses</taxon>
        <taxon>Duplodnaviria</taxon>
        <taxon>Heunggongvirae</taxon>
        <taxon>Uroviricota</taxon>
        <taxon>Caudoviricetes</taxon>
        <taxon>Peduoviridae</taxon>
        <taxon>Maltschvirus</taxon>
        <taxon>Maltschvirus maltsch</taxon>
    </lineage>
</organism>
<proteinExistence type="predicted"/>
<dbReference type="EMBL" id="LR796208">
    <property type="protein sequence ID" value="CAB4127408.1"/>
    <property type="molecule type" value="Genomic_DNA"/>
</dbReference>
<evidence type="ECO:0000256" key="1">
    <source>
        <dbReference type="SAM" id="MobiDB-lite"/>
    </source>
</evidence>
<feature type="region of interest" description="Disordered" evidence="1">
    <location>
        <begin position="136"/>
        <end position="157"/>
    </location>
</feature>
<protein>
    <submittedName>
        <fullName evidence="2">Uncharacterized protein</fullName>
    </submittedName>
</protein>